<dbReference type="Gene3D" id="3.40.50.300">
    <property type="entry name" value="P-loop containing nucleotide triphosphate hydrolases"/>
    <property type="match status" value="2"/>
</dbReference>
<dbReference type="RefSeq" id="WP_074321174.1">
    <property type="nucleotide sequence ID" value="NZ_MK569690.1"/>
</dbReference>
<dbReference type="SUPFAM" id="SSF52540">
    <property type="entry name" value="P-loop containing nucleoside triphosphate hydrolases"/>
    <property type="match status" value="2"/>
</dbReference>
<dbReference type="EMBL" id="MK569690">
    <property type="protein sequence ID" value="QOC74124.1"/>
    <property type="molecule type" value="Genomic_DNA"/>
</dbReference>
<dbReference type="Pfam" id="PF00176">
    <property type="entry name" value="SNF2-rel_dom"/>
    <property type="match status" value="1"/>
</dbReference>
<dbReference type="GO" id="GO:0005524">
    <property type="term" value="F:ATP binding"/>
    <property type="evidence" value="ECO:0007669"/>
    <property type="project" value="InterPro"/>
</dbReference>
<name>A0A7M3U1V7_PSESF</name>
<dbReference type="InterPro" id="IPR027417">
    <property type="entry name" value="P-loop_NTPase"/>
</dbReference>
<evidence type="ECO:0000256" key="2">
    <source>
        <dbReference type="ARBA" id="ARBA00022806"/>
    </source>
</evidence>
<proteinExistence type="predicted"/>
<evidence type="ECO:0000256" key="1">
    <source>
        <dbReference type="ARBA" id="ARBA00022801"/>
    </source>
</evidence>
<dbReference type="GO" id="GO:0016787">
    <property type="term" value="F:hydrolase activity"/>
    <property type="evidence" value="ECO:0007669"/>
    <property type="project" value="UniProtKB-KW"/>
</dbReference>
<dbReference type="InterPro" id="IPR014001">
    <property type="entry name" value="Helicase_ATP-bd"/>
</dbReference>
<accession>A0A7M3U1V7</accession>
<dbReference type="GO" id="GO:0006281">
    <property type="term" value="P:DNA repair"/>
    <property type="evidence" value="ECO:0007669"/>
    <property type="project" value="TreeGrafter"/>
</dbReference>
<dbReference type="CDD" id="cd18793">
    <property type="entry name" value="SF2_C_SNF"/>
    <property type="match status" value="1"/>
</dbReference>
<protein>
    <submittedName>
        <fullName evidence="4">SWI/SNF family helicase</fullName>
    </submittedName>
</protein>
<dbReference type="SMART" id="SM00487">
    <property type="entry name" value="DEXDc"/>
    <property type="match status" value="1"/>
</dbReference>
<keyword evidence="2 4" id="KW-0347">Helicase</keyword>
<dbReference type="InterPro" id="IPR000330">
    <property type="entry name" value="SNF2_N"/>
</dbReference>
<evidence type="ECO:0000313" key="4">
    <source>
        <dbReference type="EMBL" id="QOC74124.1"/>
    </source>
</evidence>
<keyword evidence="2 4" id="KW-0067">ATP-binding</keyword>
<evidence type="ECO:0000259" key="3">
    <source>
        <dbReference type="PROSITE" id="PS51192"/>
    </source>
</evidence>
<sequence>MSTRYGQLSLENGTQWVMRNIAPHIAIRLKQIFPRLPKWQTDEYVFPNDLAHCADIAWFTSRYPLAITPTDAQALDWGRQSFEREQSRMEEILRPEYTPLAAIGLKPGCVIRHYQSQAVDLTLARRSLLLGDDVGLGKTYTAAALILHIQTRPAAIVVQTHLQQQWFEKLSAFTDLKLHCIKGTRPYELPPADAYIFKYSQLLGWIDTFSDGFFKAAIFDEVQELRTGTDSGKGKAAQALASKADYRLGLSATPIYNYGIEIWNIVEVIEPGLLGSHGDFLREWTDGDKKVTDPQALGTFLREQKVFLRRTKRDVGQQMPPLNVIIEEVGSDDETLRSVELLASQLAIRTTQGTFMERGRAGRELDLLMRRITGVAKARFVAQYARLLLEADIPIMLMGWHRDVYDIWLKELADYNPVMYTGSESDKQKIDSKEAFISGKTNLFIMSLRSGAGLDDLQHRCSTVIFGELDWSPKIHEQVIGRLEREGQEEQVTAIYLNSDDGSDPPMVELLGLKASQALGIIDPNAPLTQRHSDKSRIQALAAQFLKRKAAA</sequence>
<keyword evidence="1" id="KW-0378">Hydrolase</keyword>
<dbReference type="PANTHER" id="PTHR45766">
    <property type="entry name" value="DNA ANNEALING HELICASE AND ENDONUCLEASE ZRANB3 FAMILY MEMBER"/>
    <property type="match status" value="1"/>
</dbReference>
<reference evidence="4" key="1">
    <citation type="submission" date="2019-02" db="EMBL/GenBank/DDBJ databases">
        <authorList>
            <person name="Taiaroa G."/>
            <person name="Butler M."/>
            <person name="Lamont I."/>
            <person name="Black M."/>
            <person name="Poulter J."/>
            <person name="Zhao M."/>
            <person name="Poulter R."/>
        </authorList>
    </citation>
    <scope>NUCLEOTIDE SEQUENCE</scope>
    <source>
        <strain evidence="4">1215</strain>
        <plasmid evidence="4">pMG4_1215</plasmid>
    </source>
</reference>
<dbReference type="InterPro" id="IPR049730">
    <property type="entry name" value="SNF2/RAD54-like_C"/>
</dbReference>
<dbReference type="PANTHER" id="PTHR45766:SF6">
    <property type="entry name" value="SWI_SNF-RELATED MATRIX-ASSOCIATED ACTIN-DEPENDENT REGULATOR OF CHROMATIN SUBFAMILY A-LIKE PROTEIN 1"/>
    <property type="match status" value="1"/>
</dbReference>
<dbReference type="PROSITE" id="PS51192">
    <property type="entry name" value="HELICASE_ATP_BIND_1"/>
    <property type="match status" value="1"/>
</dbReference>
<keyword evidence="2 4" id="KW-0547">Nucleotide-binding</keyword>
<organism evidence="4">
    <name type="scientific">Pseudomonas syringae pv. actinidiae</name>
    <dbReference type="NCBI Taxonomy" id="103796"/>
    <lineage>
        <taxon>Bacteria</taxon>
        <taxon>Pseudomonadati</taxon>
        <taxon>Pseudomonadota</taxon>
        <taxon>Gammaproteobacteria</taxon>
        <taxon>Pseudomonadales</taxon>
        <taxon>Pseudomonadaceae</taxon>
        <taxon>Pseudomonas</taxon>
        <taxon>Pseudomonas syringae</taxon>
    </lineage>
</organism>
<keyword evidence="4" id="KW-0614">Plasmid</keyword>
<dbReference type="GO" id="GO:0004386">
    <property type="term" value="F:helicase activity"/>
    <property type="evidence" value="ECO:0007669"/>
    <property type="project" value="UniProtKB-KW"/>
</dbReference>
<geneLocation type="plasmid" evidence="4">
    <name>pMG4_1215</name>
</geneLocation>
<dbReference type="AlphaFoldDB" id="A0A7M3U1V7"/>
<feature type="domain" description="Helicase ATP-binding" evidence="3">
    <location>
        <begin position="119"/>
        <end position="272"/>
    </location>
</feature>
<dbReference type="GO" id="GO:0031297">
    <property type="term" value="P:replication fork processing"/>
    <property type="evidence" value="ECO:0007669"/>
    <property type="project" value="TreeGrafter"/>
</dbReference>